<protein>
    <submittedName>
        <fullName evidence="2">Uncharacterized protein</fullName>
    </submittedName>
</protein>
<feature type="compositionally biased region" description="Basic and acidic residues" evidence="1">
    <location>
        <begin position="277"/>
        <end position="286"/>
    </location>
</feature>
<feature type="compositionally biased region" description="Basic and acidic residues" evidence="1">
    <location>
        <begin position="183"/>
        <end position="220"/>
    </location>
</feature>
<feature type="region of interest" description="Disordered" evidence="1">
    <location>
        <begin position="1"/>
        <end position="60"/>
    </location>
</feature>
<feature type="region of interest" description="Disordered" evidence="1">
    <location>
        <begin position="158"/>
        <end position="332"/>
    </location>
</feature>
<reference evidence="2" key="1">
    <citation type="journal article" date="2022" name="bioRxiv">
        <title>Deciphering the potential niche of two novel black yeast fungi from a biological soil crust based on their genomes, phenotypes, and melanin regulation.</title>
        <authorList>
            <consortium name="DOE Joint Genome Institute"/>
            <person name="Carr E.C."/>
            <person name="Barton Q."/>
            <person name="Grambo S."/>
            <person name="Sullivan M."/>
            <person name="Renfro C.M."/>
            <person name="Kuo A."/>
            <person name="Pangilinan J."/>
            <person name="Lipzen A."/>
            <person name="Keymanesh K."/>
            <person name="Savage E."/>
            <person name="Barry K."/>
            <person name="Grigoriev I.V."/>
            <person name="Riekhof W.R."/>
            <person name="Harris S.S."/>
        </authorList>
    </citation>
    <scope>NUCLEOTIDE SEQUENCE</scope>
    <source>
        <strain evidence="2">JF 03-4F</strain>
    </source>
</reference>
<evidence type="ECO:0000256" key="1">
    <source>
        <dbReference type="SAM" id="MobiDB-lite"/>
    </source>
</evidence>
<gene>
    <name evidence="2" type="ORF">EDD36DRAFT_73541</name>
</gene>
<feature type="compositionally biased region" description="Basic residues" evidence="1">
    <location>
        <begin position="259"/>
        <end position="276"/>
    </location>
</feature>
<feature type="compositionally biased region" description="Low complexity" evidence="1">
    <location>
        <begin position="223"/>
        <end position="236"/>
    </location>
</feature>
<sequence length="332" mass="35263">MSEVISPTKTETETKSHESPAQVNKTEAVATIQNPIKTTNPSSVSGEGVTLSSPSAPAHIKQDGHVTSAVDGFDATTPAGVRIPPKFSEEAEKEIRTMMNNARSVKDHNMFKTDEDVVKLATFTTNLIQLMNAEYTAKDVIVRAVAYMQGESHLSPYRALSQAQRDRKAARRNTNSGQGPRALVDRGSKPRTISDAKLPLDDVKNESAIVDGHHSSDVDTTKAIASPSNASSNAESTGNGNGSDKENATGKGSGSHADKPKKKGYWKGRREARKKHGEANGHKDGQDQPSGADNRMTAAKDQTGETGNDKATEQTSGTAHQEIHGGGVAVQA</sequence>
<proteinExistence type="predicted"/>
<dbReference type="AlphaFoldDB" id="A0AAN6IBD3"/>
<feature type="compositionally biased region" description="Polar residues" evidence="1">
    <location>
        <begin position="19"/>
        <end position="55"/>
    </location>
</feature>
<evidence type="ECO:0000313" key="2">
    <source>
        <dbReference type="EMBL" id="KAI1609519.1"/>
    </source>
</evidence>
<comment type="caution">
    <text evidence="2">The sequence shown here is derived from an EMBL/GenBank/DDBJ whole genome shotgun (WGS) entry which is preliminary data.</text>
</comment>
<dbReference type="Proteomes" id="UP001203852">
    <property type="component" value="Unassembled WGS sequence"/>
</dbReference>
<name>A0AAN6IBD3_9EURO</name>
<keyword evidence="3" id="KW-1185">Reference proteome</keyword>
<accession>A0AAN6IBD3</accession>
<organism evidence="2 3">
    <name type="scientific">Exophiala viscosa</name>
    <dbReference type="NCBI Taxonomy" id="2486360"/>
    <lineage>
        <taxon>Eukaryota</taxon>
        <taxon>Fungi</taxon>
        <taxon>Dikarya</taxon>
        <taxon>Ascomycota</taxon>
        <taxon>Pezizomycotina</taxon>
        <taxon>Eurotiomycetes</taxon>
        <taxon>Chaetothyriomycetidae</taxon>
        <taxon>Chaetothyriales</taxon>
        <taxon>Herpotrichiellaceae</taxon>
        <taxon>Exophiala</taxon>
    </lineage>
</organism>
<evidence type="ECO:0000313" key="3">
    <source>
        <dbReference type="Proteomes" id="UP001203852"/>
    </source>
</evidence>
<dbReference type="EMBL" id="MU404360">
    <property type="protein sequence ID" value="KAI1609519.1"/>
    <property type="molecule type" value="Genomic_DNA"/>
</dbReference>